<dbReference type="Proteomes" id="UP001174050">
    <property type="component" value="Unassembled WGS sequence"/>
</dbReference>
<proteinExistence type="predicted"/>
<keyword evidence="2" id="KW-1185">Reference proteome</keyword>
<name>A0ABT7Z867_9ACTN</name>
<dbReference type="EMBL" id="JAUEPL010000023">
    <property type="protein sequence ID" value="MDN3295700.1"/>
    <property type="molecule type" value="Genomic_DNA"/>
</dbReference>
<evidence type="ECO:0008006" key="3">
    <source>
        <dbReference type="Google" id="ProtNLM"/>
    </source>
</evidence>
<protein>
    <recommendedName>
        <fullName evidence="3">Ig-like domain-containing protein</fullName>
    </recommendedName>
</protein>
<dbReference type="RefSeq" id="WP_290112867.1">
    <property type="nucleotide sequence ID" value="NZ_JAUEPL010000023.1"/>
</dbReference>
<evidence type="ECO:0000313" key="2">
    <source>
        <dbReference type="Proteomes" id="UP001174050"/>
    </source>
</evidence>
<gene>
    <name evidence="1" type="ORF">QWM81_16915</name>
</gene>
<accession>A0ABT7Z867</accession>
<organism evidence="1 2">
    <name type="scientific">Streptomyces ficellus</name>
    <dbReference type="NCBI Taxonomy" id="1977088"/>
    <lineage>
        <taxon>Bacteria</taxon>
        <taxon>Bacillati</taxon>
        <taxon>Actinomycetota</taxon>
        <taxon>Actinomycetes</taxon>
        <taxon>Kitasatosporales</taxon>
        <taxon>Streptomycetaceae</taxon>
        <taxon>Streptomyces</taxon>
    </lineage>
</organism>
<reference evidence="1" key="1">
    <citation type="submission" date="2023-06" db="EMBL/GenBank/DDBJ databases">
        <title>WGS-Sequencing of Streptomyces ficellus isolate 21 collected from sand in Gara Djebilet Iron Mine in Algeria.</title>
        <authorList>
            <person name="Zegers G.P."/>
            <person name="Gomez A."/>
            <person name="Gueddou A."/>
            <person name="Zahara A.F."/>
            <person name="Worth M."/>
            <person name="Sevigny J.L."/>
            <person name="Tisa L."/>
        </authorList>
    </citation>
    <scope>NUCLEOTIDE SEQUENCE</scope>
    <source>
        <strain evidence="1">AS11</strain>
    </source>
</reference>
<comment type="caution">
    <text evidence="1">The sequence shown here is derived from an EMBL/GenBank/DDBJ whole genome shotgun (WGS) entry which is preliminary data.</text>
</comment>
<sequence length="276" mass="30693">MGTTATCTRPGTCGSRNIRDYCAATGSEIALALYDGSAATMARYFPLLRNVRWHSYYCQTHRIPAPTYHQHHINLFRQLHWQTGSPDFAYHADVLTDDFPSPYLRDGSTVAFAAGTHTLCRLDTKVDGGWDKAKEDAQLEVKKVTFARATQAPADMRRRIQDRGIFYCISAGAYTGWWVGETWPTAFLRGQYLTTTYLPQRTLTFPGGNREVDVYRFTEDGTDASIRTVSFATPSNAPTDRRAIVNGRPMYQITAGALTGYWVAATSVTIDGTTTA</sequence>
<evidence type="ECO:0000313" key="1">
    <source>
        <dbReference type="EMBL" id="MDN3295700.1"/>
    </source>
</evidence>